<feature type="compositionally biased region" description="Polar residues" evidence="2">
    <location>
        <begin position="625"/>
        <end position="636"/>
    </location>
</feature>
<feature type="compositionally biased region" description="Pro residues" evidence="2">
    <location>
        <begin position="864"/>
        <end position="874"/>
    </location>
</feature>
<feature type="compositionally biased region" description="Polar residues" evidence="2">
    <location>
        <begin position="758"/>
        <end position="781"/>
    </location>
</feature>
<reference evidence="4" key="2">
    <citation type="submission" date="2015-01" db="EMBL/GenBank/DDBJ databases">
        <title>Evolutionary Origins and Diversification of the Mycorrhizal Mutualists.</title>
        <authorList>
            <consortium name="DOE Joint Genome Institute"/>
            <consortium name="Mycorrhizal Genomics Consortium"/>
            <person name="Kohler A."/>
            <person name="Kuo A."/>
            <person name="Nagy L.G."/>
            <person name="Floudas D."/>
            <person name="Copeland A."/>
            <person name="Barry K.W."/>
            <person name="Cichocki N."/>
            <person name="Veneault-Fourrey C."/>
            <person name="LaButti K."/>
            <person name="Lindquist E.A."/>
            <person name="Lipzen A."/>
            <person name="Lundell T."/>
            <person name="Morin E."/>
            <person name="Murat C."/>
            <person name="Riley R."/>
            <person name="Ohm R."/>
            <person name="Sun H."/>
            <person name="Tunlid A."/>
            <person name="Henrissat B."/>
            <person name="Grigoriev I.V."/>
            <person name="Hibbett D.S."/>
            <person name="Martin F."/>
        </authorList>
    </citation>
    <scope>NUCLEOTIDE SEQUENCE [LARGE SCALE GENOMIC DNA]</scope>
    <source>
        <strain evidence="4">h7</strain>
    </source>
</reference>
<feature type="compositionally biased region" description="Pro residues" evidence="2">
    <location>
        <begin position="414"/>
        <end position="434"/>
    </location>
</feature>
<feature type="compositionally biased region" description="Polar residues" evidence="2">
    <location>
        <begin position="696"/>
        <end position="716"/>
    </location>
</feature>
<proteinExistence type="predicted"/>
<protein>
    <submittedName>
        <fullName evidence="3">Uncharacterized protein</fullName>
    </submittedName>
</protein>
<feature type="compositionally biased region" description="Low complexity" evidence="2">
    <location>
        <begin position="637"/>
        <end position="654"/>
    </location>
</feature>
<dbReference type="STRING" id="686832.A0A0C2XFP0"/>
<feature type="region of interest" description="Disordered" evidence="2">
    <location>
        <begin position="566"/>
        <end position="675"/>
    </location>
</feature>
<dbReference type="OrthoDB" id="3069722at2759"/>
<evidence type="ECO:0000256" key="2">
    <source>
        <dbReference type="SAM" id="MobiDB-lite"/>
    </source>
</evidence>
<feature type="region of interest" description="Disordered" evidence="2">
    <location>
        <begin position="758"/>
        <end position="947"/>
    </location>
</feature>
<evidence type="ECO:0000256" key="1">
    <source>
        <dbReference type="SAM" id="Coils"/>
    </source>
</evidence>
<feature type="region of interest" description="Disordered" evidence="2">
    <location>
        <begin position="406"/>
        <end position="457"/>
    </location>
</feature>
<gene>
    <name evidence="3" type="ORF">M413DRAFT_448874</name>
</gene>
<feature type="compositionally biased region" description="Polar residues" evidence="2">
    <location>
        <begin position="936"/>
        <end position="947"/>
    </location>
</feature>
<dbReference type="Proteomes" id="UP000053424">
    <property type="component" value="Unassembled WGS sequence"/>
</dbReference>
<feature type="compositionally biased region" description="Low complexity" evidence="2">
    <location>
        <begin position="852"/>
        <end position="863"/>
    </location>
</feature>
<keyword evidence="1" id="KW-0175">Coiled coil</keyword>
<feature type="compositionally biased region" description="Low complexity" evidence="2">
    <location>
        <begin position="492"/>
        <end position="503"/>
    </location>
</feature>
<feature type="compositionally biased region" description="Basic and acidic residues" evidence="2">
    <location>
        <begin position="582"/>
        <end position="606"/>
    </location>
</feature>
<feature type="compositionally biased region" description="Polar residues" evidence="2">
    <location>
        <begin position="44"/>
        <end position="57"/>
    </location>
</feature>
<evidence type="ECO:0000313" key="4">
    <source>
        <dbReference type="Proteomes" id="UP000053424"/>
    </source>
</evidence>
<feature type="region of interest" description="Disordered" evidence="2">
    <location>
        <begin position="687"/>
        <end position="716"/>
    </location>
</feature>
<keyword evidence="4" id="KW-1185">Reference proteome</keyword>
<sequence length="947" mass="103304">MSGSTPSPLSDESSLEGRRAFVNEAIAKDRLAAVSPRSALLSHSSLQTAPADEQSTGGALVDSGRQLRKRSTNASTGHRRKRGTGMELANQSALSQLLEVDTSRKNPRDEVMRLREILKTVERQAVAETRRTRELERANQEALRRVRLLNESNLAVQLEAAKTAQELRLYQLRLDNAQKEIESTQDAVKKIERERDEAEAEAARARAKARKLHQEKIAAVAREEGRRLGFEAGFEYARHESQAITARRPPPARQNLIENGPIDKGKRRARDQEDFQPIPETPPPRQHYINESPQTLAMSPSQLPLRGLPEMDLPRDPPPMQAGPSHGTPLRPFEPYPESDRGYHHPPPPLPMYPPQQQQHTRSKTPSIRRWSVEIPTQEELSHDYNTVENPNEIIKNLPREQWVTAQKHHELRGPPPAFPGNHPPPLLPHPPKPSSKRASLPPPTKAIKFPKMKGPLLAKTKEQAASWYRSLSIRKKNKPVIDPIPEESVDTPTTGGPRTGSTFNAGFSEPPTATTADHPPVGEAREMYGAPPRSSSSWYATKQQPPIFAPSVKSGYSRASTRVSEFDLLATPDVPAQSMRSGKEGPAKRMREKDSYLSIIKEDPGSRGNTPERPQALGSMPRARTSSSSFGQPIFSQHSLQQQSSSGAIGSSAENKRNSRRPPPPAIAVPDPDAALQPAGVAYMRDGINHYPSYPNGNLDRQPSRISQKTSPNTSQSIVIDVVPPSGLPPAVVNSPPHTGINHLSPYHTYQVHPTQSLTSLHTQGGTRVQSTAPAPSSPANRPGSAADSRHKSKQSLNNGFSHPGSMAYPSSPRPSQRPQPAASGHYFPAAPRPESVRSGVSKKMPKPRASQSSFVVVNPSPNQSPPSPPPPHVGQTPVGGGGLTLTAPLHRMGSSTSLRSTGSYSRYNPAEYQDPAFWDVDGPGPSGAPPPVQRPTSVNSGLSYV</sequence>
<dbReference type="HOGENOM" id="CLU_299964_0_0_1"/>
<feature type="coiled-coil region" evidence="1">
    <location>
        <begin position="118"/>
        <end position="215"/>
    </location>
</feature>
<feature type="compositionally biased region" description="Polar residues" evidence="2">
    <location>
        <begin position="289"/>
        <end position="302"/>
    </location>
</feature>
<reference evidence="3 4" key="1">
    <citation type="submission" date="2014-04" db="EMBL/GenBank/DDBJ databases">
        <authorList>
            <consortium name="DOE Joint Genome Institute"/>
            <person name="Kuo A."/>
            <person name="Gay G."/>
            <person name="Dore J."/>
            <person name="Kohler A."/>
            <person name="Nagy L.G."/>
            <person name="Floudas D."/>
            <person name="Copeland A."/>
            <person name="Barry K.W."/>
            <person name="Cichocki N."/>
            <person name="Veneault-Fourrey C."/>
            <person name="LaButti K."/>
            <person name="Lindquist E.A."/>
            <person name="Lipzen A."/>
            <person name="Lundell T."/>
            <person name="Morin E."/>
            <person name="Murat C."/>
            <person name="Sun H."/>
            <person name="Tunlid A."/>
            <person name="Henrissat B."/>
            <person name="Grigoriev I.V."/>
            <person name="Hibbett D.S."/>
            <person name="Martin F."/>
            <person name="Nordberg H.P."/>
            <person name="Cantor M.N."/>
            <person name="Hua S.X."/>
        </authorList>
    </citation>
    <scope>NUCLEOTIDE SEQUENCE [LARGE SCALE GENOMIC DNA]</scope>
    <source>
        <strain evidence="4">h7</strain>
    </source>
</reference>
<feature type="region of interest" description="Disordered" evidence="2">
    <location>
        <begin position="241"/>
        <end position="368"/>
    </location>
</feature>
<feature type="compositionally biased region" description="Pro residues" evidence="2">
    <location>
        <begin position="345"/>
        <end position="354"/>
    </location>
</feature>
<name>A0A0C2XFP0_HEBCY</name>
<accession>A0A0C2XFP0</accession>
<feature type="region of interest" description="Disordered" evidence="2">
    <location>
        <begin position="44"/>
        <end position="90"/>
    </location>
</feature>
<feature type="compositionally biased region" description="Polar residues" evidence="2">
    <location>
        <begin position="534"/>
        <end position="543"/>
    </location>
</feature>
<dbReference type="EMBL" id="KN831802">
    <property type="protein sequence ID" value="KIM36733.1"/>
    <property type="molecule type" value="Genomic_DNA"/>
</dbReference>
<organism evidence="3 4">
    <name type="scientific">Hebeloma cylindrosporum</name>
    <dbReference type="NCBI Taxonomy" id="76867"/>
    <lineage>
        <taxon>Eukaryota</taxon>
        <taxon>Fungi</taxon>
        <taxon>Dikarya</taxon>
        <taxon>Basidiomycota</taxon>
        <taxon>Agaricomycotina</taxon>
        <taxon>Agaricomycetes</taxon>
        <taxon>Agaricomycetidae</taxon>
        <taxon>Agaricales</taxon>
        <taxon>Agaricineae</taxon>
        <taxon>Hymenogastraceae</taxon>
        <taxon>Hebeloma</taxon>
    </lineage>
</organism>
<feature type="compositionally biased region" description="Low complexity" evidence="2">
    <location>
        <begin position="895"/>
        <end position="909"/>
    </location>
</feature>
<dbReference type="AlphaFoldDB" id="A0A0C2XFP0"/>
<feature type="region of interest" description="Disordered" evidence="2">
    <location>
        <begin position="480"/>
        <end position="543"/>
    </location>
</feature>
<evidence type="ECO:0000313" key="3">
    <source>
        <dbReference type="EMBL" id="KIM36733.1"/>
    </source>
</evidence>
<feature type="compositionally biased region" description="Basic residues" evidence="2">
    <location>
        <begin position="66"/>
        <end position="83"/>
    </location>
</feature>